<dbReference type="Gene3D" id="3.30.70.1630">
    <property type="match status" value="1"/>
</dbReference>
<organism evidence="2 3">
    <name type="scientific">Halomonas halmophila</name>
    <dbReference type="NCBI Taxonomy" id="252"/>
    <lineage>
        <taxon>Bacteria</taxon>
        <taxon>Pseudomonadati</taxon>
        <taxon>Pseudomonadota</taxon>
        <taxon>Gammaproteobacteria</taxon>
        <taxon>Oceanospirillales</taxon>
        <taxon>Halomonadaceae</taxon>
        <taxon>Halomonas</taxon>
    </lineage>
</organism>
<dbReference type="InterPro" id="IPR006222">
    <property type="entry name" value="GCVT_N"/>
</dbReference>
<dbReference type="PANTHER" id="PTHR22602:SF0">
    <property type="entry name" value="TRANSFERASE CAF17, MITOCHONDRIAL-RELATED"/>
    <property type="match status" value="1"/>
</dbReference>
<protein>
    <submittedName>
        <fullName evidence="2">tRNA-modifying protein YgfZ</fullName>
    </submittedName>
</protein>
<dbReference type="Proteomes" id="UP000319812">
    <property type="component" value="Unassembled WGS sequence"/>
</dbReference>
<gene>
    <name evidence="2" type="ORF">HHA01_14090</name>
</gene>
<dbReference type="RefSeq" id="WP_141319174.1">
    <property type="nucleotide sequence ID" value="NZ_BJOC01000019.1"/>
</dbReference>
<dbReference type="AlphaFoldDB" id="A0A4Y4EWW9"/>
<sequence>MTDWIAQTGGRRENETRIVFDTPEAARQALEGPVMTPLAHLGMLDVTGEGAERFLQGQTSAQMSLVDGGFAPLGCFCTPKGRILANVQIWRVDTGHYRLLMHHELVDSLRQHLAKFAPFYKVELTDRQDLALIGLFGREAPAVAEALIGITAPGPWHQAAHDAGQLLGHPGPTPRLLISVPEDQAGSLWSRLADKVTAVDSATWRLQDIQAGLAWLDASQGDTYLPQMLNWEALGGISFKKGCYTGQEVVARAHFRGQVKKRLMRAQLEGGQLPTPGSGIVDARDKRLGEVVSAELDAYGQAEILAVMSTREPAEPLSVDGQQLKLLKLPYPIERLDPEQLAGAL</sequence>
<dbReference type="OrthoDB" id="9796287at2"/>
<proteinExistence type="predicted"/>
<keyword evidence="3" id="KW-1185">Reference proteome</keyword>
<accession>A0A4Y4EWW9</accession>
<evidence type="ECO:0000259" key="1">
    <source>
        <dbReference type="Pfam" id="PF01571"/>
    </source>
</evidence>
<dbReference type="InterPro" id="IPR045179">
    <property type="entry name" value="YgfZ/GcvT"/>
</dbReference>
<evidence type="ECO:0000313" key="2">
    <source>
        <dbReference type="EMBL" id="GED22432.1"/>
    </source>
</evidence>
<evidence type="ECO:0000313" key="3">
    <source>
        <dbReference type="Proteomes" id="UP000319812"/>
    </source>
</evidence>
<name>A0A4Y4EWW9_9GAMM</name>
<dbReference type="NCBIfam" id="TIGR03317">
    <property type="entry name" value="ygfZ_signature"/>
    <property type="match status" value="1"/>
</dbReference>
<feature type="domain" description="GCVT N-terminal" evidence="1">
    <location>
        <begin position="37"/>
        <end position="148"/>
    </location>
</feature>
<dbReference type="PANTHER" id="PTHR22602">
    <property type="entry name" value="TRANSFERASE CAF17, MITOCHONDRIAL-RELATED"/>
    <property type="match status" value="1"/>
</dbReference>
<dbReference type="Gene3D" id="3.30.70.1400">
    <property type="entry name" value="Aminomethyltransferase beta-barrel domains"/>
    <property type="match status" value="1"/>
</dbReference>
<dbReference type="SUPFAM" id="SSF103025">
    <property type="entry name" value="Folate-binding domain"/>
    <property type="match status" value="1"/>
</dbReference>
<dbReference type="Pfam" id="PF01571">
    <property type="entry name" value="GCV_T"/>
    <property type="match status" value="1"/>
</dbReference>
<dbReference type="InterPro" id="IPR017703">
    <property type="entry name" value="YgfZ/GCV_T_CS"/>
</dbReference>
<reference evidence="2 3" key="1">
    <citation type="submission" date="2019-06" db="EMBL/GenBank/DDBJ databases">
        <title>Whole genome shotgun sequence of Halomonas halmophila NBRC 15537.</title>
        <authorList>
            <person name="Hosoyama A."/>
            <person name="Uohara A."/>
            <person name="Ohji S."/>
            <person name="Ichikawa N."/>
        </authorList>
    </citation>
    <scope>NUCLEOTIDE SEQUENCE [LARGE SCALE GENOMIC DNA]</scope>
    <source>
        <strain evidence="2 3">NBRC 15537</strain>
    </source>
</reference>
<dbReference type="EMBL" id="BJOC01000019">
    <property type="protein sequence ID" value="GED22432.1"/>
    <property type="molecule type" value="Genomic_DNA"/>
</dbReference>
<comment type="caution">
    <text evidence="2">The sequence shown here is derived from an EMBL/GenBank/DDBJ whole genome shotgun (WGS) entry which is preliminary data.</text>
</comment>
<dbReference type="GO" id="GO:0016226">
    <property type="term" value="P:iron-sulfur cluster assembly"/>
    <property type="evidence" value="ECO:0007669"/>
    <property type="project" value="TreeGrafter"/>
</dbReference>
<dbReference type="Gene3D" id="2.40.30.160">
    <property type="match status" value="1"/>
</dbReference>